<evidence type="ECO:0000313" key="3">
    <source>
        <dbReference type="Proteomes" id="UP001562425"/>
    </source>
</evidence>
<proteinExistence type="predicted"/>
<evidence type="ECO:0000256" key="1">
    <source>
        <dbReference type="SAM" id="MobiDB-lite"/>
    </source>
</evidence>
<dbReference type="PANTHER" id="PTHR21112">
    <property type="entry name" value="CHEMOSENSORY PROTEIN A 29A-RELATED"/>
    <property type="match status" value="1"/>
</dbReference>
<organism evidence="2 3">
    <name type="scientific">Culex pipiens pipiens</name>
    <name type="common">Northern house mosquito</name>
    <dbReference type="NCBI Taxonomy" id="38569"/>
    <lineage>
        <taxon>Eukaryota</taxon>
        <taxon>Metazoa</taxon>
        <taxon>Ecdysozoa</taxon>
        <taxon>Arthropoda</taxon>
        <taxon>Hexapoda</taxon>
        <taxon>Insecta</taxon>
        <taxon>Pterygota</taxon>
        <taxon>Neoptera</taxon>
        <taxon>Endopterygota</taxon>
        <taxon>Diptera</taxon>
        <taxon>Nematocera</taxon>
        <taxon>Culicoidea</taxon>
        <taxon>Culicidae</taxon>
        <taxon>Culicinae</taxon>
        <taxon>Culicini</taxon>
        <taxon>Culex</taxon>
        <taxon>Culex</taxon>
    </lineage>
</organism>
<keyword evidence="3" id="KW-1185">Reference proteome</keyword>
<sequence>MDSLEPDPNSDASFIDYGTLRVSKKSRNLFVIAGYFQYLQNLDDDTKVMYAIYLNNNKKPMISGEKGYCQVLEDDSGVMHRLRELSNLPPPGTCPFPGANTPSTTTSWTTPSCRSRFHRANIRS</sequence>
<name>A0ABD1D7H5_CULPP</name>
<dbReference type="AlphaFoldDB" id="A0ABD1D7H5"/>
<feature type="compositionally biased region" description="Low complexity" evidence="1">
    <location>
        <begin position="101"/>
        <end position="111"/>
    </location>
</feature>
<protein>
    <submittedName>
        <fullName evidence="2">Uncharacterized protein</fullName>
    </submittedName>
</protein>
<comment type="caution">
    <text evidence="2">The sequence shown here is derived from an EMBL/GenBank/DDBJ whole genome shotgun (WGS) entry which is preliminary data.</text>
</comment>
<accession>A0ABD1D7H5</accession>
<dbReference type="EMBL" id="JBEHCU010007077">
    <property type="protein sequence ID" value="KAL1395592.1"/>
    <property type="molecule type" value="Genomic_DNA"/>
</dbReference>
<dbReference type="PANTHER" id="PTHR21112:SF13">
    <property type="entry name" value="CHEMOSENSORY PROTEIN A 7A"/>
    <property type="match status" value="1"/>
</dbReference>
<evidence type="ECO:0000313" key="2">
    <source>
        <dbReference type="EMBL" id="KAL1395592.1"/>
    </source>
</evidence>
<gene>
    <name evidence="2" type="ORF">pipiens_011134</name>
</gene>
<reference evidence="2 3" key="1">
    <citation type="submission" date="2024-05" db="EMBL/GenBank/DDBJ databases">
        <title>Culex pipiens pipiens assembly and annotation.</title>
        <authorList>
            <person name="Alout H."/>
            <person name="Durand T."/>
        </authorList>
    </citation>
    <scope>NUCLEOTIDE SEQUENCE [LARGE SCALE GENOMIC DNA]</scope>
    <source>
        <strain evidence="2">HA-2024</strain>
        <tissue evidence="2">Whole body</tissue>
    </source>
</reference>
<feature type="region of interest" description="Disordered" evidence="1">
    <location>
        <begin position="89"/>
        <end position="111"/>
    </location>
</feature>
<dbReference type="Proteomes" id="UP001562425">
    <property type="component" value="Unassembled WGS sequence"/>
</dbReference>